<reference evidence="2 3" key="1">
    <citation type="journal article" date="2014" name="Int. J. Syst. Evol. Microbiol.">
        <title>Listeria floridensis sp. nov., Listeria aquatica sp. nov., Listeria cornellensis sp. nov., Listeria riparia sp. nov. and Listeria grandensis sp. nov., from agricultural and natural environments.</title>
        <authorList>
            <person name="den Bakker H.C."/>
            <person name="Warchocki S."/>
            <person name="Wright E.M."/>
            <person name="Allred A.F."/>
            <person name="Ahlstrom C."/>
            <person name="Manuel C.S."/>
            <person name="Stasiewicz M.J."/>
            <person name="Burrell A."/>
            <person name="Roof S."/>
            <person name="Strawn L."/>
            <person name="Fortes E.D."/>
            <person name="Nightingale K.K."/>
            <person name="Kephart D."/>
            <person name="Wiedmann M."/>
        </authorList>
    </citation>
    <scope>NUCLEOTIDE SEQUENCE [LARGE SCALE GENOMIC DNA]</scope>
    <source>
        <strain evidence="2 3">FSL S10-1188</strain>
    </source>
</reference>
<dbReference type="EMBL" id="AOCG01000008">
    <property type="protein sequence ID" value="EUJ18932.1"/>
    <property type="molecule type" value="Genomic_DNA"/>
</dbReference>
<dbReference type="Proteomes" id="UP000019246">
    <property type="component" value="Unassembled WGS sequence"/>
</dbReference>
<protein>
    <submittedName>
        <fullName evidence="2">Uncharacterized protein</fullName>
    </submittedName>
</protein>
<gene>
    <name evidence="2" type="ORF">MAQA_07528</name>
</gene>
<evidence type="ECO:0000256" key="1">
    <source>
        <dbReference type="SAM" id="Phobius"/>
    </source>
</evidence>
<keyword evidence="1" id="KW-0812">Transmembrane</keyword>
<keyword evidence="3" id="KW-1185">Reference proteome</keyword>
<keyword evidence="1" id="KW-1133">Transmembrane helix</keyword>
<comment type="caution">
    <text evidence="2">The sequence shown here is derived from an EMBL/GenBank/DDBJ whole genome shotgun (WGS) entry which is preliminary data.</text>
</comment>
<dbReference type="AlphaFoldDB" id="W7AZA6"/>
<evidence type="ECO:0000313" key="2">
    <source>
        <dbReference type="EMBL" id="EUJ18932.1"/>
    </source>
</evidence>
<accession>W7AZA6</accession>
<feature type="transmembrane region" description="Helical" evidence="1">
    <location>
        <begin position="23"/>
        <end position="47"/>
    </location>
</feature>
<sequence length="107" mass="13440">MRKCTNIFWERSVFYGRIYDWHIVFFLILFWMFEFFFLATLTHRILYKDIKKSRESNKKKEFRNAVQNNNIWNIFNNKKVTISKKIFAWVLTFFIFRNNNRVFLSFI</sequence>
<organism evidence="2 3">
    <name type="scientific">Listeria aquatica FSL S10-1188</name>
    <dbReference type="NCBI Taxonomy" id="1265818"/>
    <lineage>
        <taxon>Bacteria</taxon>
        <taxon>Bacillati</taxon>
        <taxon>Bacillota</taxon>
        <taxon>Bacilli</taxon>
        <taxon>Bacillales</taxon>
        <taxon>Listeriaceae</taxon>
        <taxon>Listeria</taxon>
    </lineage>
</organism>
<dbReference type="STRING" id="1265818.MAQA_07528"/>
<name>W7AZA6_9LIST</name>
<proteinExistence type="predicted"/>
<evidence type="ECO:0000313" key="3">
    <source>
        <dbReference type="Proteomes" id="UP000019246"/>
    </source>
</evidence>
<keyword evidence="1" id="KW-0472">Membrane</keyword>